<proteinExistence type="predicted"/>
<evidence type="ECO:0000313" key="2">
    <source>
        <dbReference type="Proteomes" id="UP001055172"/>
    </source>
</evidence>
<protein>
    <submittedName>
        <fullName evidence="1">Uncharacterized protein</fullName>
    </submittedName>
</protein>
<dbReference type="AlphaFoldDB" id="A0AA37GJV9"/>
<reference evidence="1 2" key="1">
    <citation type="submission" date="2021-07" db="EMBL/GenBank/DDBJ databases">
        <title>Genome data of Colletotrichum spaethianum.</title>
        <authorList>
            <person name="Utami Y.D."/>
            <person name="Hiruma K."/>
        </authorList>
    </citation>
    <scope>NUCLEOTIDE SEQUENCE [LARGE SCALE GENOMIC DNA]</scope>
    <source>
        <strain evidence="1 2">MAFF 242679</strain>
    </source>
</reference>
<sequence length="119" mass="12910">MSCPRRAPLDAGLQRAVDDVWVTAETHQLAEAHAMQAICETMPARGVSVYRGRVGMQDTLTTSLANATTARIVPTKMGINTSSSGAVTCPASWNWKAACPAESPYPVARQMVRAKRHWQ</sequence>
<organism evidence="1 2">
    <name type="scientific">Colletotrichum liriopes</name>
    <dbReference type="NCBI Taxonomy" id="708192"/>
    <lineage>
        <taxon>Eukaryota</taxon>
        <taxon>Fungi</taxon>
        <taxon>Dikarya</taxon>
        <taxon>Ascomycota</taxon>
        <taxon>Pezizomycotina</taxon>
        <taxon>Sordariomycetes</taxon>
        <taxon>Hypocreomycetidae</taxon>
        <taxon>Glomerellales</taxon>
        <taxon>Glomerellaceae</taxon>
        <taxon>Colletotrichum</taxon>
        <taxon>Colletotrichum spaethianum species complex</taxon>
    </lineage>
</organism>
<dbReference type="EMBL" id="BPPX01000007">
    <property type="protein sequence ID" value="GJC81593.1"/>
    <property type="molecule type" value="Genomic_DNA"/>
</dbReference>
<evidence type="ECO:0000313" key="1">
    <source>
        <dbReference type="EMBL" id="GJC81593.1"/>
    </source>
</evidence>
<dbReference type="Proteomes" id="UP001055172">
    <property type="component" value="Unassembled WGS sequence"/>
</dbReference>
<gene>
    <name evidence="1" type="ORF">ColLi_04431</name>
</gene>
<name>A0AA37GJV9_9PEZI</name>
<comment type="caution">
    <text evidence="1">The sequence shown here is derived from an EMBL/GenBank/DDBJ whole genome shotgun (WGS) entry which is preliminary data.</text>
</comment>
<accession>A0AA37GJV9</accession>
<keyword evidence="2" id="KW-1185">Reference proteome</keyword>